<dbReference type="InterPro" id="IPR029055">
    <property type="entry name" value="Ntn_hydrolases_N"/>
</dbReference>
<accession>A0ABP7M2V8</accession>
<dbReference type="InterPro" id="IPR043137">
    <property type="entry name" value="GGT_ssub_C"/>
</dbReference>
<dbReference type="Proteomes" id="UP001499994">
    <property type="component" value="Unassembled WGS sequence"/>
</dbReference>
<organism evidence="1 2">
    <name type="scientific">Gibbsiella dentisursi</name>
    <dbReference type="NCBI Taxonomy" id="796890"/>
    <lineage>
        <taxon>Bacteria</taxon>
        <taxon>Pseudomonadati</taxon>
        <taxon>Pseudomonadota</taxon>
        <taxon>Gammaproteobacteria</taxon>
        <taxon>Enterobacterales</taxon>
        <taxon>Yersiniaceae</taxon>
        <taxon>Gibbsiella</taxon>
    </lineage>
</organism>
<comment type="caution">
    <text evidence="1">The sequence shown here is derived from an EMBL/GenBank/DDBJ whole genome shotgun (WGS) entry which is preliminary data.</text>
</comment>
<name>A0ABP7M2V8_9GAMM</name>
<dbReference type="SUPFAM" id="SSF56235">
    <property type="entry name" value="N-terminal nucleophile aminohydrolases (Ntn hydrolases)"/>
    <property type="match status" value="1"/>
</dbReference>
<gene>
    <name evidence="1" type="ORF">GCM10022405_43670</name>
</gene>
<dbReference type="EMBL" id="BAABDG010000010">
    <property type="protein sequence ID" value="GAA3913841.1"/>
    <property type="molecule type" value="Genomic_DNA"/>
</dbReference>
<proteinExistence type="predicted"/>
<keyword evidence="2" id="KW-1185">Reference proteome</keyword>
<sequence length="63" mass="6708">MQVGIEQHTPQDLALALAQRGHQVRVDCDSLDYGRGQIILRDPGSGILCGGCEPRADSCIAVC</sequence>
<reference evidence="2" key="1">
    <citation type="journal article" date="2019" name="Int. J. Syst. Evol. Microbiol.">
        <title>The Global Catalogue of Microorganisms (GCM) 10K type strain sequencing project: providing services to taxonomists for standard genome sequencing and annotation.</title>
        <authorList>
            <consortium name="The Broad Institute Genomics Platform"/>
            <consortium name="The Broad Institute Genome Sequencing Center for Infectious Disease"/>
            <person name="Wu L."/>
            <person name="Ma J."/>
        </authorList>
    </citation>
    <scope>NUCLEOTIDE SEQUENCE [LARGE SCALE GENOMIC DNA]</scope>
    <source>
        <strain evidence="2">JCM 17201</strain>
    </source>
</reference>
<evidence type="ECO:0000313" key="1">
    <source>
        <dbReference type="EMBL" id="GAA3913841.1"/>
    </source>
</evidence>
<dbReference type="Gene3D" id="3.60.20.40">
    <property type="match status" value="1"/>
</dbReference>
<protein>
    <submittedName>
        <fullName evidence="1">Uncharacterized protein</fullName>
    </submittedName>
</protein>
<dbReference type="RefSeq" id="WP_279025981.1">
    <property type="nucleotide sequence ID" value="NZ_BAABDG010000010.1"/>
</dbReference>
<evidence type="ECO:0000313" key="2">
    <source>
        <dbReference type="Proteomes" id="UP001499994"/>
    </source>
</evidence>